<dbReference type="GO" id="GO:0046872">
    <property type="term" value="F:metal ion binding"/>
    <property type="evidence" value="ECO:0007669"/>
    <property type="project" value="InterPro"/>
</dbReference>
<reference evidence="2 3" key="1">
    <citation type="submission" date="2015-11" db="EMBL/GenBank/DDBJ databases">
        <title>Genomic analysis of 38 Legionella species identifies large and diverse effector repertoires.</title>
        <authorList>
            <person name="Burstein D."/>
            <person name="Amaro F."/>
            <person name="Zusman T."/>
            <person name="Lifshitz Z."/>
            <person name="Cohen O."/>
            <person name="Gilbert J.A."/>
            <person name="Pupko T."/>
            <person name="Shuman H.A."/>
            <person name="Segal G."/>
        </authorList>
    </citation>
    <scope>NUCLEOTIDE SEQUENCE [LARGE SCALE GENOMIC DNA]</scope>
    <source>
        <strain evidence="2 3">ATCC 49504</strain>
    </source>
</reference>
<gene>
    <name evidence="2" type="ORF">Lgee_0027</name>
</gene>
<evidence type="ECO:0000313" key="2">
    <source>
        <dbReference type="EMBL" id="KTD04843.1"/>
    </source>
</evidence>
<dbReference type="InterPro" id="IPR013651">
    <property type="entry name" value="ATP-grasp_RimK-type"/>
</dbReference>
<dbReference type="OrthoDB" id="9800957at2"/>
<dbReference type="PROSITE" id="PS50975">
    <property type="entry name" value="ATP_GRASP"/>
    <property type="match status" value="1"/>
</dbReference>
<evidence type="ECO:0000313" key="3">
    <source>
        <dbReference type="Proteomes" id="UP000054785"/>
    </source>
</evidence>
<dbReference type="GO" id="GO:0018169">
    <property type="term" value="F:ribosomal S6-glutamic acid ligase activity"/>
    <property type="evidence" value="ECO:0007669"/>
    <property type="project" value="TreeGrafter"/>
</dbReference>
<evidence type="ECO:0000256" key="1">
    <source>
        <dbReference type="ARBA" id="ARBA00023211"/>
    </source>
</evidence>
<dbReference type="PANTHER" id="PTHR21621:SF0">
    <property type="entry name" value="BETA-CITRYLGLUTAMATE SYNTHASE B-RELATED"/>
    <property type="match status" value="1"/>
</dbReference>
<dbReference type="STRING" id="45065.Lgee_0027"/>
<dbReference type="SUPFAM" id="SSF56059">
    <property type="entry name" value="Glutathione synthetase ATP-binding domain-like"/>
    <property type="match status" value="1"/>
</dbReference>
<dbReference type="Pfam" id="PF14401">
    <property type="entry name" value="RLAN"/>
    <property type="match status" value="1"/>
</dbReference>
<dbReference type="PATRIC" id="fig|45065.4.peg.30"/>
<dbReference type="InterPro" id="IPR013815">
    <property type="entry name" value="ATP_grasp_subdomain_1"/>
</dbReference>
<dbReference type="InterPro" id="IPR011761">
    <property type="entry name" value="ATP-grasp"/>
</dbReference>
<organism evidence="2 3">
    <name type="scientific">Legionella geestiana</name>
    <dbReference type="NCBI Taxonomy" id="45065"/>
    <lineage>
        <taxon>Bacteria</taxon>
        <taxon>Pseudomonadati</taxon>
        <taxon>Pseudomonadota</taxon>
        <taxon>Gammaproteobacteria</taxon>
        <taxon>Legionellales</taxon>
        <taxon>Legionellaceae</taxon>
        <taxon>Legionella</taxon>
    </lineage>
</organism>
<dbReference type="AlphaFoldDB" id="A0A0W0UAI4"/>
<keyword evidence="3" id="KW-1185">Reference proteome</keyword>
<comment type="caution">
    <text evidence="2">The sequence shown here is derived from an EMBL/GenBank/DDBJ whole genome shotgun (WGS) entry which is preliminary data.</text>
</comment>
<keyword evidence="1" id="KW-0464">Manganese</keyword>
<protein>
    <submittedName>
        <fullName evidence="2">Ribosomal protein S6 modification protein</fullName>
    </submittedName>
</protein>
<sequence length="483" mass="54870">MQTIIVTDSPESWEFLGTDITIAHASDYLTGNTFSETAAFRVVNLCKSCSHQSVGYYVSLLAEARDHKAVPTVDTIQDILSTSLSRVISQDIDEEIQNSLNDLRTDTFVLSVYFGQNMAKCHANLAKKLHGLFPAPLMRFTMEKRKRWQITQWQILSIDDVPEHHRDFLQEAALAWLSRKRFYLQRKKQRFHDLAILIEPGEADAPSNAKALERFADAGESLGLNVDFIEKNDFKSIAEYDALFIRATTSVNHFTYRMARTAARENLVVVDDPQSIIKCGNKVYLAELLKSHQIKTPETRFISKFDKELPALSFPCVLKKPDSAFSRGVVKIEDTKALQKALNQFFKTSDLVLVQPFIPTEYDWRIGVLDNKPLFACRYFMAQNHWQIYNWAVDGGAGGNSEAIALADVPHDVMRAAVKSSKLIGDGFYGIDIKQHNGQCHVIEINDNPSIDYGVEDELLGDALYKEVMQYFLERIRRKHGYA</sequence>
<name>A0A0W0UAI4_9GAMM</name>
<proteinExistence type="predicted"/>
<dbReference type="GO" id="GO:0005524">
    <property type="term" value="F:ATP binding"/>
    <property type="evidence" value="ECO:0007669"/>
    <property type="project" value="UniProtKB-UniRule"/>
</dbReference>
<dbReference type="EMBL" id="LNYC01000001">
    <property type="protein sequence ID" value="KTD04843.1"/>
    <property type="molecule type" value="Genomic_DNA"/>
</dbReference>
<dbReference type="Gene3D" id="3.30.470.20">
    <property type="entry name" value="ATP-grasp fold, B domain"/>
    <property type="match status" value="1"/>
</dbReference>
<dbReference type="RefSeq" id="WP_028387215.1">
    <property type="nucleotide sequence ID" value="NZ_CAAAHN010000003.1"/>
</dbReference>
<dbReference type="PANTHER" id="PTHR21621">
    <property type="entry name" value="RIBOSOMAL PROTEIN S6 MODIFICATION PROTEIN"/>
    <property type="match status" value="1"/>
</dbReference>
<accession>A0A0W0UAI4</accession>
<dbReference type="Pfam" id="PF08443">
    <property type="entry name" value="RimK"/>
    <property type="match status" value="1"/>
</dbReference>
<dbReference type="Gene3D" id="3.30.1490.20">
    <property type="entry name" value="ATP-grasp fold, A domain"/>
    <property type="match status" value="1"/>
</dbReference>
<dbReference type="Proteomes" id="UP000054785">
    <property type="component" value="Unassembled WGS sequence"/>
</dbReference>
<dbReference type="InterPro" id="IPR025839">
    <property type="entry name" value="RLAN_dom"/>
</dbReference>
<dbReference type="GO" id="GO:0009432">
    <property type="term" value="P:SOS response"/>
    <property type="evidence" value="ECO:0007669"/>
    <property type="project" value="TreeGrafter"/>
</dbReference>
<dbReference type="GO" id="GO:0005737">
    <property type="term" value="C:cytoplasm"/>
    <property type="evidence" value="ECO:0007669"/>
    <property type="project" value="TreeGrafter"/>
</dbReference>